<evidence type="ECO:0000256" key="2">
    <source>
        <dbReference type="PIRNR" id="PIRNR006276"/>
    </source>
</evidence>
<dbReference type="GO" id="GO:0005737">
    <property type="term" value="C:cytoplasm"/>
    <property type="evidence" value="ECO:0007669"/>
    <property type="project" value="UniProtKB-SubCell"/>
</dbReference>
<dbReference type="Proteomes" id="UP001171299">
    <property type="component" value="Unassembled WGS sequence"/>
</dbReference>
<gene>
    <name evidence="5" type="ORF">CTZ24_06540</name>
    <name evidence="4" type="ORF">Q3404_07595</name>
</gene>
<evidence type="ECO:0000313" key="6">
    <source>
        <dbReference type="Proteomes" id="UP000424872"/>
    </source>
</evidence>
<dbReference type="EMBL" id="CP024636">
    <property type="protein sequence ID" value="QGR06083.1"/>
    <property type="molecule type" value="Genomic_DNA"/>
</dbReference>
<feature type="domain" description="UspA" evidence="3">
    <location>
        <begin position="4"/>
        <end position="136"/>
    </location>
</feature>
<reference evidence="5" key="2">
    <citation type="journal article" date="2020" name="Environ. Microbiol.">
        <title>The extreme plant-growth-promoting properties of Pantoea phytobeneficialis MSR2 revealed by functional and genomic analysis.</title>
        <authorList>
            <person name="Nascimento F.X."/>
            <person name="Hernandez A.G."/>
            <person name="Glick B.R."/>
            <person name="Rossi M.J."/>
        </authorList>
    </citation>
    <scope>NUCLEOTIDE SEQUENCE</scope>
    <source>
        <strain evidence="5">MSR2</strain>
    </source>
</reference>
<name>A0AAP9H3W3_9GAMM</name>
<dbReference type="KEGG" id="ppho:CTZ24_06540"/>
<evidence type="ECO:0000256" key="1">
    <source>
        <dbReference type="ARBA" id="ARBA00008791"/>
    </source>
</evidence>
<dbReference type="SUPFAM" id="SSF52402">
    <property type="entry name" value="Adenine nucleotide alpha hydrolases-like"/>
    <property type="match status" value="1"/>
</dbReference>
<sequence length="140" mass="15725">MNSYNHALVLVQGNQDGALLLNHAVTLAEELAMTVTLAHISDDYREMNYVSDSLMNDVVSEDVIRAKALMSKLSASVSLPVKCHELVTLRRFKDVEKCIAEKHIDLVIVGHHNRFMGVLTSNSMEYINRLNIDVLIKHLP</sequence>
<reference evidence="4" key="3">
    <citation type="submission" date="2023-07" db="EMBL/GenBank/DDBJ databases">
        <title>The extreme plant-growth-promoting properties of Pantoea phytobeneficialis PF55 revealed by functional and genomic analysis.</title>
        <authorList>
            <person name="Nascimento F.X."/>
            <person name="Marcio R.J."/>
        </authorList>
    </citation>
    <scope>NUCLEOTIDE SEQUENCE</scope>
    <source>
        <strain evidence="4">PF55</strain>
    </source>
</reference>
<keyword evidence="2" id="KW-0963">Cytoplasm</keyword>
<organism evidence="5 6">
    <name type="scientific">Pantoea phytobeneficialis</name>
    <dbReference type="NCBI Taxonomy" id="2052056"/>
    <lineage>
        <taxon>Bacteria</taxon>
        <taxon>Pseudomonadati</taxon>
        <taxon>Pseudomonadota</taxon>
        <taxon>Gammaproteobacteria</taxon>
        <taxon>Enterobacterales</taxon>
        <taxon>Erwiniaceae</taxon>
        <taxon>Pantoea</taxon>
    </lineage>
</organism>
<dbReference type="InterPro" id="IPR006015">
    <property type="entry name" value="Universal_stress_UspA"/>
</dbReference>
<evidence type="ECO:0000313" key="7">
    <source>
        <dbReference type="Proteomes" id="UP001171299"/>
    </source>
</evidence>
<proteinExistence type="inferred from homology"/>
<dbReference type="PIRSF" id="PIRSF006276">
    <property type="entry name" value="UspA"/>
    <property type="match status" value="1"/>
</dbReference>
<dbReference type="InterPro" id="IPR006016">
    <property type="entry name" value="UspA"/>
</dbReference>
<keyword evidence="7" id="KW-1185">Reference proteome</keyword>
<comment type="similarity">
    <text evidence="1 2">Belongs to the universal stress protein A family.</text>
</comment>
<dbReference type="RefSeq" id="WP_021182546.1">
    <property type="nucleotide sequence ID" value="NZ_CP024636.1"/>
</dbReference>
<dbReference type="InterPro" id="IPR014729">
    <property type="entry name" value="Rossmann-like_a/b/a_fold"/>
</dbReference>
<comment type="subcellular location">
    <subcellularLocation>
        <location evidence="2">Cytoplasm</location>
    </subcellularLocation>
</comment>
<protein>
    <recommendedName>
        <fullName evidence="2">Universal stress protein</fullName>
    </recommendedName>
</protein>
<dbReference type="Proteomes" id="UP000424872">
    <property type="component" value="Chromosome"/>
</dbReference>
<dbReference type="AlphaFoldDB" id="A0AAP9H3W3"/>
<dbReference type="EMBL" id="JAUOOM010000005">
    <property type="protein sequence ID" value="MDO6406434.1"/>
    <property type="molecule type" value="Genomic_DNA"/>
</dbReference>
<dbReference type="Gene3D" id="3.40.50.620">
    <property type="entry name" value="HUPs"/>
    <property type="match status" value="1"/>
</dbReference>
<accession>A0AAP9H3W3</accession>
<evidence type="ECO:0000313" key="4">
    <source>
        <dbReference type="EMBL" id="MDO6406434.1"/>
    </source>
</evidence>
<reference evidence="6" key="1">
    <citation type="submission" date="2017-11" db="EMBL/GenBank/DDBJ databases">
        <title>Genome sequence of Pantoea sp. MSR2.</title>
        <authorList>
            <person name="Nascimento F.X."/>
        </authorList>
    </citation>
    <scope>NUCLEOTIDE SEQUENCE [LARGE SCALE GENOMIC DNA]</scope>
    <source>
        <strain evidence="6">MSR2</strain>
    </source>
</reference>
<evidence type="ECO:0000313" key="5">
    <source>
        <dbReference type="EMBL" id="QGR06083.1"/>
    </source>
</evidence>
<evidence type="ECO:0000259" key="3">
    <source>
        <dbReference type="Pfam" id="PF00582"/>
    </source>
</evidence>
<dbReference type="Pfam" id="PF00582">
    <property type="entry name" value="Usp"/>
    <property type="match status" value="1"/>
</dbReference>